<evidence type="ECO:0000256" key="1">
    <source>
        <dbReference type="ARBA" id="ARBA00004651"/>
    </source>
</evidence>
<evidence type="ECO:0000313" key="10">
    <source>
        <dbReference type="Proteomes" id="UP000664122"/>
    </source>
</evidence>
<proteinExistence type="inferred from homology"/>
<dbReference type="GO" id="GO:0005886">
    <property type="term" value="C:plasma membrane"/>
    <property type="evidence" value="ECO:0007669"/>
    <property type="project" value="UniProtKB-SubCell"/>
</dbReference>
<comment type="caution">
    <text evidence="9">The sequence shown here is derived from an EMBL/GenBank/DDBJ whole genome shotgun (WGS) entry which is preliminary data.</text>
</comment>
<protein>
    <recommendedName>
        <fullName evidence="8">Probable membrane transporter protein</fullName>
    </recommendedName>
</protein>
<dbReference type="AlphaFoldDB" id="A0A939G015"/>
<evidence type="ECO:0000256" key="4">
    <source>
        <dbReference type="ARBA" id="ARBA00022475"/>
    </source>
</evidence>
<feature type="transmembrane region" description="Helical" evidence="8">
    <location>
        <begin position="228"/>
        <end position="249"/>
    </location>
</feature>
<evidence type="ECO:0000256" key="5">
    <source>
        <dbReference type="ARBA" id="ARBA00022692"/>
    </source>
</evidence>
<keyword evidence="4 8" id="KW-1003">Cell membrane</keyword>
<keyword evidence="10" id="KW-1185">Reference proteome</keyword>
<evidence type="ECO:0000256" key="6">
    <source>
        <dbReference type="ARBA" id="ARBA00022989"/>
    </source>
</evidence>
<keyword evidence="7 8" id="KW-0472">Membrane</keyword>
<dbReference type="Pfam" id="PF01925">
    <property type="entry name" value="TauE"/>
    <property type="match status" value="1"/>
</dbReference>
<sequence>MLDFLMADRTGPQMLLIAAAAFIAGLARGFAGFGAALIFMPLASAVVGPKLAAPLLLIVDGIASLGLLPDAWPKADKRNIAVMVIGGLIGVPLGAHLLATMDPLALRWMIAAVVALLLALLASGRRYRGRPTPPLTVLVGAISGVFSGAAGTGGPPVVAYWLGSPASQDIVRANIVGYFAVSTVITVASYTMGGLFIWPLVPLACVTGPLYGLGLYGGTQLFGFASEATFRAIALSLIAAACLFGLPVLDPLLH</sequence>
<name>A0A939G015_9HYPH</name>
<feature type="transmembrane region" description="Helical" evidence="8">
    <location>
        <begin position="195"/>
        <end position="216"/>
    </location>
</feature>
<gene>
    <name evidence="9" type="ORF">J1C48_14920</name>
</gene>
<dbReference type="Proteomes" id="UP000664122">
    <property type="component" value="Unassembled WGS sequence"/>
</dbReference>
<evidence type="ECO:0000256" key="3">
    <source>
        <dbReference type="ARBA" id="ARBA00022448"/>
    </source>
</evidence>
<keyword evidence="6 8" id="KW-1133">Transmembrane helix</keyword>
<evidence type="ECO:0000256" key="7">
    <source>
        <dbReference type="ARBA" id="ARBA00023136"/>
    </source>
</evidence>
<organism evidence="9 10">
    <name type="scientific">Jiella flava</name>
    <dbReference type="NCBI Taxonomy" id="2816857"/>
    <lineage>
        <taxon>Bacteria</taxon>
        <taxon>Pseudomonadati</taxon>
        <taxon>Pseudomonadota</taxon>
        <taxon>Alphaproteobacteria</taxon>
        <taxon>Hyphomicrobiales</taxon>
        <taxon>Aurantimonadaceae</taxon>
        <taxon>Jiella</taxon>
    </lineage>
</organism>
<keyword evidence="3" id="KW-0813">Transport</keyword>
<dbReference type="PANTHER" id="PTHR30269">
    <property type="entry name" value="TRANSMEMBRANE PROTEIN YFCA"/>
    <property type="match status" value="1"/>
</dbReference>
<dbReference type="InterPro" id="IPR002781">
    <property type="entry name" value="TM_pro_TauE-like"/>
</dbReference>
<feature type="transmembrane region" description="Helical" evidence="8">
    <location>
        <begin position="135"/>
        <end position="158"/>
    </location>
</feature>
<feature type="transmembrane region" description="Helical" evidence="8">
    <location>
        <begin position="51"/>
        <end position="68"/>
    </location>
</feature>
<comment type="similarity">
    <text evidence="2 8">Belongs to the 4-toluene sulfonate uptake permease (TSUP) (TC 2.A.102) family.</text>
</comment>
<keyword evidence="5 8" id="KW-0812">Transmembrane</keyword>
<evidence type="ECO:0000313" key="9">
    <source>
        <dbReference type="EMBL" id="MBO0663871.1"/>
    </source>
</evidence>
<feature type="transmembrane region" description="Helical" evidence="8">
    <location>
        <begin position="170"/>
        <end position="188"/>
    </location>
</feature>
<feature type="transmembrane region" description="Helical" evidence="8">
    <location>
        <begin position="80"/>
        <end position="99"/>
    </location>
</feature>
<evidence type="ECO:0000256" key="2">
    <source>
        <dbReference type="ARBA" id="ARBA00009142"/>
    </source>
</evidence>
<evidence type="ECO:0000256" key="8">
    <source>
        <dbReference type="RuleBase" id="RU363041"/>
    </source>
</evidence>
<dbReference type="PANTHER" id="PTHR30269:SF37">
    <property type="entry name" value="MEMBRANE TRANSPORTER PROTEIN"/>
    <property type="match status" value="1"/>
</dbReference>
<feature type="transmembrane region" description="Helical" evidence="8">
    <location>
        <begin position="105"/>
        <end position="123"/>
    </location>
</feature>
<reference evidence="9" key="1">
    <citation type="submission" date="2021-03" db="EMBL/GenBank/DDBJ databases">
        <title>Whole genome sequence of Jiella sp. CQZ9-1.</title>
        <authorList>
            <person name="Tuo L."/>
        </authorList>
    </citation>
    <scope>NUCLEOTIDE SEQUENCE</scope>
    <source>
        <strain evidence="9">CQZ9-1</strain>
    </source>
</reference>
<comment type="subcellular location">
    <subcellularLocation>
        <location evidence="1 8">Cell membrane</location>
        <topology evidence="1 8">Multi-pass membrane protein</topology>
    </subcellularLocation>
</comment>
<dbReference type="EMBL" id="JAFMPP010000014">
    <property type="protein sequence ID" value="MBO0663871.1"/>
    <property type="molecule type" value="Genomic_DNA"/>
</dbReference>
<dbReference type="InterPro" id="IPR052017">
    <property type="entry name" value="TSUP"/>
</dbReference>
<accession>A0A939G015</accession>
<feature type="transmembrane region" description="Helical" evidence="8">
    <location>
        <begin position="15"/>
        <end position="39"/>
    </location>
</feature>